<keyword evidence="3 8" id="KW-0812">Transmembrane</keyword>
<dbReference type="Pfam" id="PF04193">
    <property type="entry name" value="PQ-loop"/>
    <property type="match status" value="2"/>
</dbReference>
<accession>A0A1E4TQV3</accession>
<evidence type="ECO:0000256" key="9">
    <source>
        <dbReference type="SAM" id="Phobius"/>
    </source>
</evidence>
<dbReference type="GO" id="GO:0016020">
    <property type="term" value="C:membrane"/>
    <property type="evidence" value="ECO:0007669"/>
    <property type="project" value="UniProtKB-SubCell"/>
</dbReference>
<dbReference type="EMBL" id="KV454016">
    <property type="protein sequence ID" value="ODV94058.1"/>
    <property type="molecule type" value="Genomic_DNA"/>
</dbReference>
<name>A0A1E4TQV3_PACTA</name>
<evidence type="ECO:0000256" key="7">
    <source>
        <dbReference type="ARBA" id="ARBA00038475"/>
    </source>
</evidence>
<dbReference type="OrthoDB" id="271506at2759"/>
<keyword evidence="5 8" id="KW-1133">Transmembrane helix</keyword>
<feature type="transmembrane region" description="Helical" evidence="9">
    <location>
        <begin position="239"/>
        <end position="262"/>
    </location>
</feature>
<dbReference type="AlphaFoldDB" id="A0A1E4TQV3"/>
<feature type="transmembrane region" description="Helical" evidence="9">
    <location>
        <begin position="149"/>
        <end position="166"/>
    </location>
</feature>
<evidence type="ECO:0000256" key="3">
    <source>
        <dbReference type="ARBA" id="ARBA00022692"/>
    </source>
</evidence>
<feature type="transmembrane region" description="Helical" evidence="9">
    <location>
        <begin position="125"/>
        <end position="142"/>
    </location>
</feature>
<dbReference type="PANTHER" id="PTHR12226:SF2">
    <property type="entry name" value="MANNOSE-P-DOLICHOL UTILIZATION DEFECT 1 PROTEIN"/>
    <property type="match status" value="1"/>
</dbReference>
<evidence type="ECO:0000256" key="1">
    <source>
        <dbReference type="ARBA" id="ARBA00004141"/>
    </source>
</evidence>
<evidence type="ECO:0000313" key="10">
    <source>
        <dbReference type="EMBL" id="ODV94058.1"/>
    </source>
</evidence>
<reference evidence="11" key="1">
    <citation type="submission" date="2016-05" db="EMBL/GenBank/DDBJ databases">
        <title>Comparative genomics of biotechnologically important yeasts.</title>
        <authorList>
            <consortium name="DOE Joint Genome Institute"/>
            <person name="Riley R."/>
            <person name="Haridas S."/>
            <person name="Wolfe K.H."/>
            <person name="Lopes M.R."/>
            <person name="Hittinger C.T."/>
            <person name="Goker M."/>
            <person name="Salamov A."/>
            <person name="Wisecaver J."/>
            <person name="Long T.M."/>
            <person name="Aerts A.L."/>
            <person name="Barry K."/>
            <person name="Choi C."/>
            <person name="Clum A."/>
            <person name="Coughlan A.Y."/>
            <person name="Deshpande S."/>
            <person name="Douglass A.P."/>
            <person name="Hanson S.J."/>
            <person name="Klenk H.-P."/>
            <person name="Labutti K."/>
            <person name="Lapidus A."/>
            <person name="Lindquist E."/>
            <person name="Lipzen A."/>
            <person name="Meier-Kolthoff J.P."/>
            <person name="Ohm R.A."/>
            <person name="Otillar R.P."/>
            <person name="Pangilinan J."/>
            <person name="Peng Y."/>
            <person name="Rokas A."/>
            <person name="Rosa C.A."/>
            <person name="Scheuner C."/>
            <person name="Sibirny A.A."/>
            <person name="Slot J.C."/>
            <person name="Stielow J.B."/>
            <person name="Sun H."/>
            <person name="Kurtzman C.P."/>
            <person name="Blackwell M."/>
            <person name="Grigoriev I.V."/>
            <person name="Jeffries T.W."/>
        </authorList>
    </citation>
    <scope>NUCLEOTIDE SEQUENCE [LARGE SCALE GENOMIC DNA]</scope>
    <source>
        <strain evidence="11">NRRL Y-2460</strain>
    </source>
</reference>
<evidence type="ECO:0000256" key="5">
    <source>
        <dbReference type="ARBA" id="ARBA00022989"/>
    </source>
</evidence>
<keyword evidence="6 8" id="KW-0472">Membrane</keyword>
<evidence type="ECO:0000256" key="2">
    <source>
        <dbReference type="ARBA" id="ARBA00022448"/>
    </source>
</evidence>
<dbReference type="STRING" id="669874.A0A1E4TQV3"/>
<dbReference type="PANTHER" id="PTHR12226">
    <property type="entry name" value="MANNOSE-P-DOLICHOL UTILIZATION DEFECT 1 LEC35 -RELATED"/>
    <property type="match status" value="1"/>
</dbReference>
<organism evidence="10 11">
    <name type="scientific">Pachysolen tannophilus NRRL Y-2460</name>
    <dbReference type="NCBI Taxonomy" id="669874"/>
    <lineage>
        <taxon>Eukaryota</taxon>
        <taxon>Fungi</taxon>
        <taxon>Dikarya</taxon>
        <taxon>Ascomycota</taxon>
        <taxon>Saccharomycotina</taxon>
        <taxon>Pichiomycetes</taxon>
        <taxon>Pachysolenaceae</taxon>
        <taxon>Pachysolen</taxon>
    </lineage>
</organism>
<evidence type="ECO:0000313" key="11">
    <source>
        <dbReference type="Proteomes" id="UP000094236"/>
    </source>
</evidence>
<comment type="subcellular location">
    <subcellularLocation>
        <location evidence="1 8">Membrane</location>
        <topology evidence="1 8">Multi-pass membrane protein</topology>
    </subcellularLocation>
</comment>
<dbReference type="InterPro" id="IPR006603">
    <property type="entry name" value="PQ-loop_rpt"/>
</dbReference>
<keyword evidence="2" id="KW-0813">Transport</keyword>
<dbReference type="SMART" id="SM00679">
    <property type="entry name" value="CTNS"/>
    <property type="match status" value="2"/>
</dbReference>
<proteinExistence type="inferred from homology"/>
<dbReference type="Gene3D" id="1.20.1280.290">
    <property type="match status" value="2"/>
</dbReference>
<protein>
    <recommendedName>
        <fullName evidence="8">Mannose-P-dolichol utilization defect 1 protein homolog</fullName>
    </recommendedName>
</protein>
<dbReference type="InterPro" id="IPR016817">
    <property type="entry name" value="MannP-dilichol_defect-1"/>
</dbReference>
<evidence type="ECO:0000256" key="6">
    <source>
        <dbReference type="ARBA" id="ARBA00023136"/>
    </source>
</evidence>
<keyword evidence="4" id="KW-0677">Repeat</keyword>
<sequence>MENFQQNIEPLLLFLRPYTHHLPPNVVRLGSEIIGPLPFQKLVMDLDFFDNESPELIKIAISRLLGVAIISASSIVKLPQILKISKTKNVNGLSLLSYILETLSYLVTCSYNFRKGNPFSTFGESAFLSIQNFFIIILILAFTRGGKHYYGLLFSFTALILYTLFGPPTMSGVVNNELLSYLLTATIPLSILSKIPQLISNYKSKSTGQLSGFSVLNYNIGSLSRIFTTLVNNASDQLILAGYLIGGSLNLLLALQMIRYGFKTTGKLKTD</sequence>
<gene>
    <name evidence="10" type="ORF">PACTADRAFT_34872</name>
</gene>
<dbReference type="PIRSF" id="PIRSF023381">
    <property type="entry name" value="MannP-dilichol_defect-1p"/>
    <property type="match status" value="1"/>
</dbReference>
<dbReference type="Proteomes" id="UP000094236">
    <property type="component" value="Unassembled WGS sequence"/>
</dbReference>
<keyword evidence="11" id="KW-1185">Reference proteome</keyword>
<comment type="similarity">
    <text evidence="7 8">Belongs to the MPDU1 (TC 2.A.43.3) family.</text>
</comment>
<evidence type="ECO:0000256" key="8">
    <source>
        <dbReference type="PIRNR" id="PIRNR023381"/>
    </source>
</evidence>
<evidence type="ECO:0000256" key="4">
    <source>
        <dbReference type="ARBA" id="ARBA00022737"/>
    </source>
</evidence>